<organism evidence="2 3">
    <name type="scientific">Pseudomonas syringae pv. actinidiae</name>
    <dbReference type="NCBI Taxonomy" id="103796"/>
    <lineage>
        <taxon>Bacteria</taxon>
        <taxon>Pseudomonadati</taxon>
        <taxon>Pseudomonadota</taxon>
        <taxon>Gammaproteobacteria</taxon>
        <taxon>Pseudomonadales</taxon>
        <taxon>Pseudomonadaceae</taxon>
        <taxon>Pseudomonas</taxon>
        <taxon>Pseudomonas syringae</taxon>
    </lineage>
</organism>
<comment type="caution">
    <text evidence="2">The sequence shown here is derived from an EMBL/GenBank/DDBJ whole genome shotgun (WGS) entry which is preliminary data.</text>
</comment>
<evidence type="ECO:0000313" key="2">
    <source>
        <dbReference type="EMBL" id="GBH18962.1"/>
    </source>
</evidence>
<evidence type="ECO:0000256" key="1">
    <source>
        <dbReference type="SAM" id="MobiDB-lite"/>
    </source>
</evidence>
<dbReference type="AlphaFoldDB" id="A0AAN4TN89"/>
<dbReference type="EMBL" id="BGKA01000183">
    <property type="protein sequence ID" value="GBH18962.1"/>
    <property type="molecule type" value="Genomic_DNA"/>
</dbReference>
<evidence type="ECO:0000313" key="3">
    <source>
        <dbReference type="Proteomes" id="UP000248291"/>
    </source>
</evidence>
<gene>
    <name evidence="2" type="ORF">KPSA3_04957</name>
</gene>
<dbReference type="Proteomes" id="UP000248291">
    <property type="component" value="Unassembled WGS sequence"/>
</dbReference>
<sequence length="154" mass="16580">MDIPRCTDVSRPFPTPESRACILVGQTQEVTLLKKGGFIGRKRSAAAQGRKKPHTLGDASGTASIERSISAGDDRLHPRSTPHSTDGGKPPDPRGGKANTLKQKKPLHAACSDPGFRLNHFCSGERRAHKEISAHLPCKASTSKPDESTHILRC</sequence>
<protein>
    <submittedName>
        <fullName evidence="2">Molybdenum cofactor biosynthesis enzyme</fullName>
    </submittedName>
</protein>
<accession>A0AAN4TN89</accession>
<name>A0AAN4TN89_PSESF</name>
<reference evidence="2 3" key="1">
    <citation type="submission" date="2018-04" db="EMBL/GenBank/DDBJ databases">
        <title>Draft genome sequence of Pseudomonas syringae pv. actinidiae biovar 3 strains isolated from kiwifruit in Kagawa prefecture.</title>
        <authorList>
            <person name="Tabuchi M."/>
            <person name="Saito M."/>
            <person name="Fujiwara S."/>
            <person name="Sasa N."/>
            <person name="Akimitsu K."/>
            <person name="Gomi K."/>
            <person name="Konishi-Sugita S."/>
            <person name="Hamano K."/>
            <person name="Kataoka I."/>
        </authorList>
    </citation>
    <scope>NUCLEOTIDE SEQUENCE [LARGE SCALE GENOMIC DNA]</scope>
    <source>
        <strain evidence="2 3">MAFF212211</strain>
    </source>
</reference>
<proteinExistence type="predicted"/>
<feature type="region of interest" description="Disordered" evidence="1">
    <location>
        <begin position="37"/>
        <end position="109"/>
    </location>
</feature>
<feature type="compositionally biased region" description="Basic residues" evidence="1">
    <location>
        <begin position="40"/>
        <end position="54"/>
    </location>
</feature>